<accession>A0A9P8I422</accession>
<protein>
    <submittedName>
        <fullName evidence="1">Uncharacterized protein</fullName>
    </submittedName>
</protein>
<name>A0A9P8I422_9PEZI</name>
<dbReference type="AlphaFoldDB" id="A0A9P8I422"/>
<comment type="caution">
    <text evidence="1">The sequence shown here is derived from an EMBL/GenBank/DDBJ whole genome shotgun (WGS) entry which is preliminary data.</text>
</comment>
<gene>
    <name evidence="1" type="ORF">FGG08_002778</name>
</gene>
<keyword evidence="2" id="KW-1185">Reference proteome</keyword>
<dbReference type="EMBL" id="JAGHQL010000045">
    <property type="protein sequence ID" value="KAH0542824.1"/>
    <property type="molecule type" value="Genomic_DNA"/>
</dbReference>
<evidence type="ECO:0000313" key="2">
    <source>
        <dbReference type="Proteomes" id="UP000698800"/>
    </source>
</evidence>
<organism evidence="1 2">
    <name type="scientific">Glutinoglossum americanum</name>
    <dbReference type="NCBI Taxonomy" id="1670608"/>
    <lineage>
        <taxon>Eukaryota</taxon>
        <taxon>Fungi</taxon>
        <taxon>Dikarya</taxon>
        <taxon>Ascomycota</taxon>
        <taxon>Pezizomycotina</taxon>
        <taxon>Geoglossomycetes</taxon>
        <taxon>Geoglossales</taxon>
        <taxon>Geoglossaceae</taxon>
        <taxon>Glutinoglossum</taxon>
    </lineage>
</organism>
<reference evidence="1" key="1">
    <citation type="submission" date="2021-03" db="EMBL/GenBank/DDBJ databases">
        <title>Comparative genomics and phylogenomic investigation of the class Geoglossomycetes provide insights into ecological specialization and systematics.</title>
        <authorList>
            <person name="Melie T."/>
            <person name="Pirro S."/>
            <person name="Miller A.N."/>
            <person name="Quandt A."/>
        </authorList>
    </citation>
    <scope>NUCLEOTIDE SEQUENCE</scope>
    <source>
        <strain evidence="1">GBOQ0MN5Z8</strain>
    </source>
</reference>
<dbReference type="Proteomes" id="UP000698800">
    <property type="component" value="Unassembled WGS sequence"/>
</dbReference>
<proteinExistence type="predicted"/>
<sequence length="337" mass="37834">MSPPPAPAEFSHRNRPELAYRHLVRKNTESMCNYKEAAEDGFLAPLWSPDETFAARERDWKTYPPFSDMTVDTKGKDLTGIPEDVRLTGERCARLILEGISSLELAQRFQFDFNSSGKVMVNRQHTGPAAQHIDGSIFEFQYYKLTGIGTVGTNQRFTEIDLEGIPRDPQTLKLAGRVDKSATTTKQQINAKQVYIRKNDSEDEPATDKWDPFSIDEIEGDGVEWEKKLSEAIKESLTALRQIEARITLTCNQLKTGPAVNVTFKDAVMEMHEVSNIAKTARGSMKAESKLLSGVYESITDFMKENIGGESDELIAVEKGDDMFNDVHKKGDRVMAD</sequence>
<evidence type="ECO:0000313" key="1">
    <source>
        <dbReference type="EMBL" id="KAH0542824.1"/>
    </source>
</evidence>